<proteinExistence type="predicted"/>
<gene>
    <name evidence="1" type="ORF">S01H1_00812</name>
</gene>
<evidence type="ECO:0000313" key="1">
    <source>
        <dbReference type="EMBL" id="GAF75384.1"/>
    </source>
</evidence>
<dbReference type="EMBL" id="BARS01000311">
    <property type="protein sequence ID" value="GAF75384.1"/>
    <property type="molecule type" value="Genomic_DNA"/>
</dbReference>
<reference evidence="1" key="1">
    <citation type="journal article" date="2014" name="Front. Microbiol.">
        <title>High frequency of phylogenetically diverse reductive dehalogenase-homologous genes in deep subseafloor sedimentary metagenomes.</title>
        <authorList>
            <person name="Kawai M."/>
            <person name="Futagami T."/>
            <person name="Toyoda A."/>
            <person name="Takaki Y."/>
            <person name="Nishi S."/>
            <person name="Hori S."/>
            <person name="Arai W."/>
            <person name="Tsubouchi T."/>
            <person name="Morono Y."/>
            <person name="Uchiyama I."/>
            <person name="Ito T."/>
            <person name="Fujiyama A."/>
            <person name="Inagaki F."/>
            <person name="Takami H."/>
        </authorList>
    </citation>
    <scope>NUCLEOTIDE SEQUENCE</scope>
    <source>
        <strain evidence="1">Expedition CK06-06</strain>
    </source>
</reference>
<dbReference type="AlphaFoldDB" id="X0S2W3"/>
<comment type="caution">
    <text evidence="1">The sequence shown here is derived from an EMBL/GenBank/DDBJ whole genome shotgun (WGS) entry which is preliminary data.</text>
</comment>
<protein>
    <submittedName>
        <fullName evidence="1">Uncharacterized protein</fullName>
    </submittedName>
</protein>
<sequence>MDQEKIILSRVITPQGELQLQQLVEIDEKNHPVYEIIFNGVFLMASYNELSEKELATLAVEPLASQWQDIQVLVGGLGIGYSLRAALDCDG</sequence>
<name>X0S2W3_9ZZZZ</name>
<organism evidence="1">
    <name type="scientific">marine sediment metagenome</name>
    <dbReference type="NCBI Taxonomy" id="412755"/>
    <lineage>
        <taxon>unclassified sequences</taxon>
        <taxon>metagenomes</taxon>
        <taxon>ecological metagenomes</taxon>
    </lineage>
</organism>
<accession>X0S2W3</accession>
<feature type="non-terminal residue" evidence="1">
    <location>
        <position position="91"/>
    </location>
</feature>